<sequence length="387" mass="43389">MLLDYLPALVGRYGGMAAAAAADWYEATRGEYVPGSYDAVLADAFPDDAVRASVKWRAGALFEGDEAGMYRFAADAMDRWIRYSSRSTVLGNIRCDPARPRWARVPQGVFTCSFCEMLASRGFDYTSKQTAGSAGRRFHNDCDCQIVPEWDAKGGKRARDAYLSGYDPDAMRERVVEAADAIREGRLEERWRKDARRSGVALDPSSPSGDAVAFVMRRQHPDLYVDGVYPDDNKQTRGSGPRGIGSVSYAKWRSQRKRFMSRFAAEKPDHGRIPPDTPLEAPRDWPDDLPLLTSARWNHIIYGEYKKRERGSPYQSGHMHGYGWWDASKSTEFPVEWTPDDILDSIKGVLQTTQYGPNSMITGIYQGISVKVIIRDSKIATAYPVHA</sequence>
<name>A0A2M9HDZ1_9BIFI</name>
<dbReference type="Proteomes" id="UP000231451">
    <property type="component" value="Unassembled WGS sequence"/>
</dbReference>
<accession>A0A2M9HDZ1</accession>
<dbReference type="InterPro" id="IPR029501">
    <property type="entry name" value="EndoU_bac"/>
</dbReference>
<dbReference type="AlphaFoldDB" id="A0A2M9HDZ1"/>
<feature type="domain" description="Bacterial EndoU nuclease" evidence="2">
    <location>
        <begin position="326"/>
        <end position="385"/>
    </location>
</feature>
<dbReference type="GO" id="GO:0004519">
    <property type="term" value="F:endonuclease activity"/>
    <property type="evidence" value="ECO:0007669"/>
    <property type="project" value="InterPro"/>
</dbReference>
<proteinExistence type="predicted"/>
<reference evidence="3 4" key="1">
    <citation type="submission" date="2017-10" db="EMBL/GenBank/DDBJ databases">
        <title>Draft genome sequences of strains TRE 1, TRE 9, TRE H and TRI 7, isolated from tamarins, belonging to four potential novel Bifidobacterium species.</title>
        <authorList>
            <person name="Mattarelli P."/>
            <person name="Modesto M."/>
            <person name="Puglisi E."/>
            <person name="Morelli L."/>
            <person name="Spezio C."/>
            <person name="Bonetti A."/>
            <person name="Sandri C."/>
        </authorList>
    </citation>
    <scope>NUCLEOTIDE SEQUENCE [LARGE SCALE GENOMIC DNA]</scope>
    <source>
        <strain evidence="4">TRI7</strain>
    </source>
</reference>
<gene>
    <name evidence="3" type="ORF">CSQ87_07370</name>
</gene>
<evidence type="ECO:0000313" key="3">
    <source>
        <dbReference type="EMBL" id="PJM75034.1"/>
    </source>
</evidence>
<dbReference type="Pfam" id="PF25310">
    <property type="entry name" value="VG15"/>
    <property type="match status" value="1"/>
</dbReference>
<keyword evidence="4" id="KW-1185">Reference proteome</keyword>
<feature type="region of interest" description="Disordered" evidence="1">
    <location>
        <begin position="225"/>
        <end position="246"/>
    </location>
</feature>
<dbReference type="Pfam" id="PF14436">
    <property type="entry name" value="EndoU_bacteria"/>
    <property type="match status" value="1"/>
</dbReference>
<evidence type="ECO:0000313" key="4">
    <source>
        <dbReference type="Proteomes" id="UP000231451"/>
    </source>
</evidence>
<dbReference type="InterPro" id="IPR057369">
    <property type="entry name" value="VG15"/>
</dbReference>
<dbReference type="EMBL" id="PEBK01000006">
    <property type="protein sequence ID" value="PJM75034.1"/>
    <property type="molecule type" value="Genomic_DNA"/>
</dbReference>
<protein>
    <recommendedName>
        <fullName evidence="2">Bacterial EndoU nuclease domain-containing protein</fullName>
    </recommendedName>
</protein>
<evidence type="ECO:0000256" key="1">
    <source>
        <dbReference type="SAM" id="MobiDB-lite"/>
    </source>
</evidence>
<comment type="caution">
    <text evidence="3">The sequence shown here is derived from an EMBL/GenBank/DDBJ whole genome shotgun (WGS) entry which is preliminary data.</text>
</comment>
<evidence type="ECO:0000259" key="2">
    <source>
        <dbReference type="Pfam" id="PF14436"/>
    </source>
</evidence>
<organism evidence="3 4">
    <name type="scientific">Bifidobacterium simiarum</name>
    <dbReference type="NCBI Taxonomy" id="2045441"/>
    <lineage>
        <taxon>Bacteria</taxon>
        <taxon>Bacillati</taxon>
        <taxon>Actinomycetota</taxon>
        <taxon>Actinomycetes</taxon>
        <taxon>Bifidobacteriales</taxon>
        <taxon>Bifidobacteriaceae</taxon>
        <taxon>Bifidobacterium</taxon>
    </lineage>
</organism>